<evidence type="ECO:0000256" key="5">
    <source>
        <dbReference type="ARBA" id="ARBA00022692"/>
    </source>
</evidence>
<evidence type="ECO:0000256" key="6">
    <source>
        <dbReference type="ARBA" id="ARBA00022989"/>
    </source>
</evidence>
<reference evidence="10 11" key="1">
    <citation type="submission" date="2019-09" db="EMBL/GenBank/DDBJ databases">
        <title>Taxonomic organization of the family Brucellaceae based on a phylogenomic approach.</title>
        <authorList>
            <person name="Leclercq S."/>
            <person name="Cloeckaert A."/>
            <person name="Zygmunt M.S."/>
        </authorList>
    </citation>
    <scope>NUCLEOTIDE SEQUENCE [LARGE SCALE GENOMIC DNA]</scope>
    <source>
        <strain evidence="10 11">TA93</strain>
    </source>
</reference>
<dbReference type="InterPro" id="IPR000515">
    <property type="entry name" value="MetI-like"/>
</dbReference>
<feature type="transmembrane region" description="Helical" evidence="8">
    <location>
        <begin position="333"/>
        <end position="351"/>
    </location>
</feature>
<name>A0A7V7VVK5_9HYPH</name>
<keyword evidence="4" id="KW-1003">Cell membrane</keyword>
<proteinExistence type="inferred from homology"/>
<keyword evidence="6 8" id="KW-1133">Transmembrane helix</keyword>
<dbReference type="NCBIfam" id="TIGR01726">
    <property type="entry name" value="HEQRo_perm_3TM"/>
    <property type="match status" value="1"/>
</dbReference>
<dbReference type="Pfam" id="PF00528">
    <property type="entry name" value="BPD_transp_1"/>
    <property type="match status" value="1"/>
</dbReference>
<gene>
    <name evidence="10" type="ORF">F9K94_06970</name>
</gene>
<evidence type="ECO:0000256" key="7">
    <source>
        <dbReference type="ARBA" id="ARBA00023136"/>
    </source>
</evidence>
<dbReference type="Proteomes" id="UP000460650">
    <property type="component" value="Unassembled WGS sequence"/>
</dbReference>
<comment type="subcellular location">
    <subcellularLocation>
        <location evidence="1">Cell inner membrane</location>
        <topology evidence="1">Multi-pass membrane protein</topology>
    </subcellularLocation>
    <subcellularLocation>
        <location evidence="8">Cell membrane</location>
        <topology evidence="8">Multi-pass membrane protein</topology>
    </subcellularLocation>
</comment>
<keyword evidence="5 8" id="KW-0812">Transmembrane</keyword>
<evidence type="ECO:0000256" key="8">
    <source>
        <dbReference type="RuleBase" id="RU363032"/>
    </source>
</evidence>
<dbReference type="PANTHER" id="PTHR30614:SF41">
    <property type="entry name" value="INNER MEMBRANE AMINO-ACID ABC TRANSPORTER PERMEASE PROTEIN YHDY"/>
    <property type="match status" value="1"/>
</dbReference>
<feature type="transmembrane region" description="Helical" evidence="8">
    <location>
        <begin position="229"/>
        <end position="249"/>
    </location>
</feature>
<keyword evidence="7 8" id="KW-0472">Membrane</keyword>
<keyword evidence="3 8" id="KW-0813">Transport</keyword>
<evidence type="ECO:0000256" key="2">
    <source>
        <dbReference type="ARBA" id="ARBA00010072"/>
    </source>
</evidence>
<feature type="transmembrane region" description="Helical" evidence="8">
    <location>
        <begin position="193"/>
        <end position="217"/>
    </location>
</feature>
<dbReference type="InterPro" id="IPR043429">
    <property type="entry name" value="ArtM/GltK/GlnP/TcyL/YhdX-like"/>
</dbReference>
<evidence type="ECO:0000256" key="3">
    <source>
        <dbReference type="ARBA" id="ARBA00022448"/>
    </source>
</evidence>
<evidence type="ECO:0000256" key="1">
    <source>
        <dbReference type="ARBA" id="ARBA00004429"/>
    </source>
</evidence>
<dbReference type="PROSITE" id="PS50928">
    <property type="entry name" value="ABC_TM1"/>
    <property type="match status" value="1"/>
</dbReference>
<dbReference type="PANTHER" id="PTHR30614">
    <property type="entry name" value="MEMBRANE COMPONENT OF AMINO ACID ABC TRANSPORTER"/>
    <property type="match status" value="1"/>
</dbReference>
<accession>A0A7V7VVK5</accession>
<dbReference type="AlphaFoldDB" id="A0A7V7VVK5"/>
<dbReference type="RefSeq" id="WP_151644464.1">
    <property type="nucleotide sequence ID" value="NZ_WBVY01000002.1"/>
</dbReference>
<dbReference type="GO" id="GO:0006865">
    <property type="term" value="P:amino acid transport"/>
    <property type="evidence" value="ECO:0007669"/>
    <property type="project" value="TreeGrafter"/>
</dbReference>
<dbReference type="CDD" id="cd06261">
    <property type="entry name" value="TM_PBP2"/>
    <property type="match status" value="1"/>
</dbReference>
<dbReference type="GO" id="GO:0043190">
    <property type="term" value="C:ATP-binding cassette (ABC) transporter complex"/>
    <property type="evidence" value="ECO:0007669"/>
    <property type="project" value="InterPro"/>
</dbReference>
<evidence type="ECO:0000259" key="9">
    <source>
        <dbReference type="PROSITE" id="PS50928"/>
    </source>
</evidence>
<sequence length="365" mass="39948">MSAVQSPIIAKELSPTGRILDFARTKLWPTPQALIINLVVMVVLVAIVVNIVPWALFNATWAGTSRADCVTGGACWAFVHERWPQFIYGFYPEEERYRVNIVFATLTAGIAALLVPAIPGKRWIGSFMILVYPFFCLGLLLGGFVGLPLVPTDRWGGLLLTLVLAVSGITLSLPMGAALALGRRSEMPIVRWLCIGFIEFCRGVPFVTVLFMAIVMLPFFLPTGMKPNALALAVAGIIFYEAAYMGEVVRGGLQAIQKGQYEAAKAIGLGFWRMMIYIILPQAVGKVIPGIMNTTISLLKNTTLVMVVGLFDLLNIVNAGASDPKWSGSQTEGYFVVGLVFWLMSFSLSLYSRSIETRLKKADQR</sequence>
<dbReference type="InterPro" id="IPR010065">
    <property type="entry name" value="AA_ABC_transptr_permease_3TM"/>
</dbReference>
<evidence type="ECO:0000313" key="11">
    <source>
        <dbReference type="Proteomes" id="UP000460650"/>
    </source>
</evidence>
<dbReference type="InterPro" id="IPR035906">
    <property type="entry name" value="MetI-like_sf"/>
</dbReference>
<feature type="domain" description="ABC transmembrane type-1" evidence="9">
    <location>
        <begin position="158"/>
        <end position="352"/>
    </location>
</feature>
<comment type="caution">
    <text evidence="10">The sequence shown here is derived from an EMBL/GenBank/DDBJ whole genome shotgun (WGS) entry which is preliminary data.</text>
</comment>
<dbReference type="Gene3D" id="1.10.3720.10">
    <property type="entry name" value="MetI-like"/>
    <property type="match status" value="1"/>
</dbReference>
<protein>
    <submittedName>
        <fullName evidence="10">Amino acid ABC transporter permease</fullName>
    </submittedName>
</protein>
<evidence type="ECO:0000313" key="10">
    <source>
        <dbReference type="EMBL" id="KAB2657951.1"/>
    </source>
</evidence>
<organism evidence="10 11">
    <name type="scientific">Brucella tritici</name>
    <dbReference type="NCBI Taxonomy" id="94626"/>
    <lineage>
        <taxon>Bacteria</taxon>
        <taxon>Pseudomonadati</taxon>
        <taxon>Pseudomonadota</taxon>
        <taxon>Alphaproteobacteria</taxon>
        <taxon>Hyphomicrobiales</taxon>
        <taxon>Brucellaceae</taxon>
        <taxon>Brucella/Ochrobactrum group</taxon>
        <taxon>Brucella</taxon>
    </lineage>
</organism>
<feature type="transmembrane region" description="Helical" evidence="8">
    <location>
        <begin position="127"/>
        <end position="149"/>
    </location>
</feature>
<comment type="similarity">
    <text evidence="2">Belongs to the binding-protein-dependent transport system permease family. HisMQ subfamily.</text>
</comment>
<dbReference type="GO" id="GO:0022857">
    <property type="term" value="F:transmembrane transporter activity"/>
    <property type="evidence" value="ECO:0007669"/>
    <property type="project" value="InterPro"/>
</dbReference>
<feature type="transmembrane region" description="Helical" evidence="8">
    <location>
        <begin position="155"/>
        <end position="181"/>
    </location>
</feature>
<feature type="transmembrane region" description="Helical" evidence="8">
    <location>
        <begin position="34"/>
        <end position="56"/>
    </location>
</feature>
<feature type="transmembrane region" description="Helical" evidence="8">
    <location>
        <begin position="97"/>
        <end position="115"/>
    </location>
</feature>
<evidence type="ECO:0000256" key="4">
    <source>
        <dbReference type="ARBA" id="ARBA00022475"/>
    </source>
</evidence>
<dbReference type="EMBL" id="WBVY01000002">
    <property type="protein sequence ID" value="KAB2657951.1"/>
    <property type="molecule type" value="Genomic_DNA"/>
</dbReference>
<dbReference type="SUPFAM" id="SSF161098">
    <property type="entry name" value="MetI-like"/>
    <property type="match status" value="1"/>
</dbReference>